<keyword evidence="2" id="KW-1185">Reference proteome</keyword>
<dbReference type="AlphaFoldDB" id="A0A285MWL9"/>
<accession>A0A285MWL9</accession>
<proteinExistence type="predicted"/>
<reference evidence="2" key="1">
    <citation type="submission" date="2017-09" db="EMBL/GenBank/DDBJ databases">
        <authorList>
            <person name="Varghese N."/>
            <person name="Submissions S."/>
        </authorList>
    </citation>
    <scope>NUCLEOTIDE SEQUENCE [LARGE SCALE GENOMIC DNA]</scope>
    <source>
        <strain evidence="2">DSM 25885</strain>
    </source>
</reference>
<dbReference type="EMBL" id="OBEH01000006">
    <property type="protein sequence ID" value="SNZ01574.1"/>
    <property type="molecule type" value="Genomic_DNA"/>
</dbReference>
<sequence>MATFKPLTTIHSNIINMKKTVFLFFCFATYLGYAQSDASSGNIAGLNSGSNTQASGLILASSLSSTRPNAARPSFDNITGSAYISDSFQPSKLYYGDEFMKNIFYRYNAYNEEIEIKESPTIATQNVSSLNKDKKIAIMVNNRRMSFKTFVTSEKKTLNGYLTQLSDGNKYDLYKRTHIIFSPGRVSTNSFVKAVPSRFTKFTEYYFQKDGVNRIDEITTNNRTFLKLLDSPVRSKIKAFLKENKLSVKKEADLHKIFVELNNN</sequence>
<dbReference type="Proteomes" id="UP000219048">
    <property type="component" value="Unassembled WGS sequence"/>
</dbReference>
<protein>
    <submittedName>
        <fullName evidence="1">Uncharacterized protein</fullName>
    </submittedName>
</protein>
<organism evidence="1 2">
    <name type="scientific">Flagellimonas pacifica</name>
    <dbReference type="NCBI Taxonomy" id="1247520"/>
    <lineage>
        <taxon>Bacteria</taxon>
        <taxon>Pseudomonadati</taxon>
        <taxon>Bacteroidota</taxon>
        <taxon>Flavobacteriia</taxon>
        <taxon>Flavobacteriales</taxon>
        <taxon>Flavobacteriaceae</taxon>
        <taxon>Flagellimonas</taxon>
    </lineage>
</organism>
<gene>
    <name evidence="1" type="ORF">SAMN06265377_3416</name>
</gene>
<evidence type="ECO:0000313" key="2">
    <source>
        <dbReference type="Proteomes" id="UP000219048"/>
    </source>
</evidence>
<evidence type="ECO:0000313" key="1">
    <source>
        <dbReference type="EMBL" id="SNZ01574.1"/>
    </source>
</evidence>
<name>A0A285MWL9_9FLAO</name>